<evidence type="ECO:0000313" key="3">
    <source>
        <dbReference type="EMBL" id="SVD13762.1"/>
    </source>
</evidence>
<name>A0A382SW20_9ZZZZ</name>
<reference evidence="3" key="1">
    <citation type="submission" date="2018-05" db="EMBL/GenBank/DDBJ databases">
        <authorList>
            <person name="Lanie J.A."/>
            <person name="Ng W.-L."/>
            <person name="Kazmierczak K.M."/>
            <person name="Andrzejewski T.M."/>
            <person name="Davidsen T.M."/>
            <person name="Wayne K.J."/>
            <person name="Tettelin H."/>
            <person name="Glass J.I."/>
            <person name="Rusch D."/>
            <person name="Podicherti R."/>
            <person name="Tsui H.-C.T."/>
            <person name="Winkler M.E."/>
        </authorList>
    </citation>
    <scope>NUCLEOTIDE SEQUENCE</scope>
</reference>
<dbReference type="Pfam" id="PF06439">
    <property type="entry name" value="3keto-disac_hyd"/>
    <property type="match status" value="1"/>
</dbReference>
<proteinExistence type="predicted"/>
<sequence>AIMKDGKKVKNARMTLKHNGVLIHKDLNITGKTGGSRRAPEGTPGPIKLQGHGNPLQFRNVWIVEN</sequence>
<dbReference type="GO" id="GO:0016787">
    <property type="term" value="F:hydrolase activity"/>
    <property type="evidence" value="ECO:0007669"/>
    <property type="project" value="InterPro"/>
</dbReference>
<accession>A0A382SW20</accession>
<organism evidence="3">
    <name type="scientific">marine metagenome</name>
    <dbReference type="NCBI Taxonomy" id="408172"/>
    <lineage>
        <taxon>unclassified sequences</taxon>
        <taxon>metagenomes</taxon>
        <taxon>ecological metagenomes</taxon>
    </lineage>
</organism>
<feature type="non-terminal residue" evidence="3">
    <location>
        <position position="1"/>
    </location>
</feature>
<gene>
    <name evidence="3" type="ORF">METZ01_LOCUS366616</name>
</gene>
<dbReference type="InterPro" id="IPR010496">
    <property type="entry name" value="AL/BT2_dom"/>
</dbReference>
<evidence type="ECO:0000259" key="2">
    <source>
        <dbReference type="Pfam" id="PF06439"/>
    </source>
</evidence>
<evidence type="ECO:0000256" key="1">
    <source>
        <dbReference type="SAM" id="MobiDB-lite"/>
    </source>
</evidence>
<feature type="region of interest" description="Disordered" evidence="1">
    <location>
        <begin position="29"/>
        <end position="52"/>
    </location>
</feature>
<dbReference type="EMBL" id="UINC01131823">
    <property type="protein sequence ID" value="SVD13762.1"/>
    <property type="molecule type" value="Genomic_DNA"/>
</dbReference>
<feature type="domain" description="3-keto-alpha-glucoside-1,2-lyase/3-keto-2-hydroxy-glucal hydratase" evidence="2">
    <location>
        <begin position="9"/>
        <end position="63"/>
    </location>
</feature>
<dbReference type="Gene3D" id="2.60.120.560">
    <property type="entry name" value="Exo-inulinase, domain 1"/>
    <property type="match status" value="1"/>
</dbReference>
<dbReference type="AlphaFoldDB" id="A0A382SW20"/>
<protein>
    <recommendedName>
        <fullName evidence="2">3-keto-alpha-glucoside-1,2-lyase/3-keto-2-hydroxy-glucal hydratase domain-containing protein</fullName>
    </recommendedName>
</protein>